<keyword evidence="2" id="KW-1185">Reference proteome</keyword>
<protein>
    <submittedName>
        <fullName evidence="1">Uncharacterized protein</fullName>
    </submittedName>
</protein>
<name>A0A653CGE8_CALMS</name>
<sequence length="9" mass="902">SIAPCVISL</sequence>
<gene>
    <name evidence="1" type="ORF">CALMAC_LOCUS8813</name>
</gene>
<accession>A0A653CGE8</accession>
<evidence type="ECO:0000313" key="2">
    <source>
        <dbReference type="Proteomes" id="UP000410492"/>
    </source>
</evidence>
<organism evidence="1 2">
    <name type="scientific">Callosobruchus maculatus</name>
    <name type="common">Southern cowpea weevil</name>
    <name type="synonym">Pulse bruchid</name>
    <dbReference type="NCBI Taxonomy" id="64391"/>
    <lineage>
        <taxon>Eukaryota</taxon>
        <taxon>Metazoa</taxon>
        <taxon>Ecdysozoa</taxon>
        <taxon>Arthropoda</taxon>
        <taxon>Hexapoda</taxon>
        <taxon>Insecta</taxon>
        <taxon>Pterygota</taxon>
        <taxon>Neoptera</taxon>
        <taxon>Endopterygota</taxon>
        <taxon>Coleoptera</taxon>
        <taxon>Polyphaga</taxon>
        <taxon>Cucujiformia</taxon>
        <taxon>Chrysomeloidea</taxon>
        <taxon>Chrysomelidae</taxon>
        <taxon>Bruchinae</taxon>
        <taxon>Bruchini</taxon>
        <taxon>Callosobruchus</taxon>
    </lineage>
</organism>
<dbReference type="EMBL" id="CAACVG010007750">
    <property type="protein sequence ID" value="VEN46843.1"/>
    <property type="molecule type" value="Genomic_DNA"/>
</dbReference>
<proteinExistence type="predicted"/>
<dbReference type="Proteomes" id="UP000410492">
    <property type="component" value="Unassembled WGS sequence"/>
</dbReference>
<feature type="non-terminal residue" evidence="1">
    <location>
        <position position="1"/>
    </location>
</feature>
<evidence type="ECO:0000313" key="1">
    <source>
        <dbReference type="EMBL" id="VEN46843.1"/>
    </source>
</evidence>
<reference evidence="1 2" key="1">
    <citation type="submission" date="2019-01" db="EMBL/GenBank/DDBJ databases">
        <authorList>
            <person name="Sayadi A."/>
        </authorList>
    </citation>
    <scope>NUCLEOTIDE SEQUENCE [LARGE SCALE GENOMIC DNA]</scope>
</reference>